<sequence>MKTLDWKSFAIGVLLTTTVMFGTGAATNTTDKWDAKQKWEVLRTGFEKQTTVEEGYEPFHTLGNNTLWRRRIQ</sequence>
<evidence type="ECO:0000313" key="1">
    <source>
        <dbReference type="EMBL" id="SVC46697.1"/>
    </source>
</evidence>
<name>A0A382MG20_9ZZZZ</name>
<protein>
    <submittedName>
        <fullName evidence="1">Uncharacterized protein</fullName>
    </submittedName>
</protein>
<dbReference type="EMBL" id="UINC01092802">
    <property type="protein sequence ID" value="SVC46697.1"/>
    <property type="molecule type" value="Genomic_DNA"/>
</dbReference>
<dbReference type="AlphaFoldDB" id="A0A382MG20"/>
<organism evidence="1">
    <name type="scientific">marine metagenome</name>
    <dbReference type="NCBI Taxonomy" id="408172"/>
    <lineage>
        <taxon>unclassified sequences</taxon>
        <taxon>metagenomes</taxon>
        <taxon>ecological metagenomes</taxon>
    </lineage>
</organism>
<proteinExistence type="predicted"/>
<reference evidence="1" key="1">
    <citation type="submission" date="2018-05" db="EMBL/GenBank/DDBJ databases">
        <authorList>
            <person name="Lanie J.A."/>
            <person name="Ng W.-L."/>
            <person name="Kazmierczak K.M."/>
            <person name="Andrzejewski T.M."/>
            <person name="Davidsen T.M."/>
            <person name="Wayne K.J."/>
            <person name="Tettelin H."/>
            <person name="Glass J.I."/>
            <person name="Rusch D."/>
            <person name="Podicherti R."/>
            <person name="Tsui H.-C.T."/>
            <person name="Winkler M.E."/>
        </authorList>
    </citation>
    <scope>NUCLEOTIDE SEQUENCE</scope>
</reference>
<gene>
    <name evidence="1" type="ORF">METZ01_LOCUS299551</name>
</gene>
<accession>A0A382MG20</accession>